<dbReference type="GeneID" id="112905254"/>
<feature type="coiled-coil region" evidence="1">
    <location>
        <begin position="72"/>
        <end position="103"/>
    </location>
</feature>
<protein>
    <submittedName>
        <fullName evidence="3">Uncharacterized protein LOC112905254</fullName>
    </submittedName>
</protein>
<dbReference type="AlphaFoldDB" id="A0A7F5RAV1"/>
<gene>
    <name evidence="3" type="primary">LOC112905254</name>
</gene>
<evidence type="ECO:0000313" key="2">
    <source>
        <dbReference type="Proteomes" id="UP000192223"/>
    </source>
</evidence>
<dbReference type="InParanoid" id="A0A7F5RAV1"/>
<dbReference type="Proteomes" id="UP000192223">
    <property type="component" value="Unplaced"/>
</dbReference>
<evidence type="ECO:0000313" key="3">
    <source>
        <dbReference type="RefSeq" id="XP_025833087.1"/>
    </source>
</evidence>
<evidence type="ECO:0000256" key="1">
    <source>
        <dbReference type="SAM" id="Coils"/>
    </source>
</evidence>
<name>A0A7F5RAV1_AGRPL</name>
<keyword evidence="2" id="KW-1185">Reference proteome</keyword>
<sequence length="194" mass="22622">MDLLTSTNSELQFSLVGCQYVDKGNVCGEKDSLAIIVEMQKMYEEKMSILDREGGGDYEALQAKNRLQEMWIKDLIQQSKMLISAIQELEREATERVRLLEQRIKKNSHTGTEVMSKYRDLDIRYNISETYQSVIYLQSDIHNLVKIIKQFQNDGVWSSEGFHFYFVNSDDLKFDAQRAIVNMILFRITLCLLV</sequence>
<dbReference type="RefSeq" id="XP_025833087.1">
    <property type="nucleotide sequence ID" value="XM_025977302.1"/>
</dbReference>
<dbReference type="OrthoDB" id="6350415at2759"/>
<organism evidence="2 3">
    <name type="scientific">Agrilus planipennis</name>
    <name type="common">Emerald ash borer</name>
    <name type="synonym">Agrilus marcopoli</name>
    <dbReference type="NCBI Taxonomy" id="224129"/>
    <lineage>
        <taxon>Eukaryota</taxon>
        <taxon>Metazoa</taxon>
        <taxon>Ecdysozoa</taxon>
        <taxon>Arthropoda</taxon>
        <taxon>Hexapoda</taxon>
        <taxon>Insecta</taxon>
        <taxon>Pterygota</taxon>
        <taxon>Neoptera</taxon>
        <taxon>Endopterygota</taxon>
        <taxon>Coleoptera</taxon>
        <taxon>Polyphaga</taxon>
        <taxon>Elateriformia</taxon>
        <taxon>Buprestoidea</taxon>
        <taxon>Buprestidae</taxon>
        <taxon>Agrilinae</taxon>
        <taxon>Agrilus</taxon>
    </lineage>
</organism>
<keyword evidence="1" id="KW-0175">Coiled coil</keyword>
<dbReference type="KEGG" id="apln:112905254"/>
<proteinExistence type="predicted"/>
<accession>A0A7F5RAV1</accession>
<reference evidence="3" key="1">
    <citation type="submission" date="2025-08" db="UniProtKB">
        <authorList>
            <consortium name="RefSeq"/>
        </authorList>
    </citation>
    <scope>IDENTIFICATION</scope>
    <source>
        <tissue evidence="3">Entire body</tissue>
    </source>
</reference>